<evidence type="ECO:0000256" key="9">
    <source>
        <dbReference type="ARBA" id="ARBA00049244"/>
    </source>
</evidence>
<dbReference type="GO" id="GO:0000166">
    <property type="term" value="F:nucleotide binding"/>
    <property type="evidence" value="ECO:0007669"/>
    <property type="project" value="InterPro"/>
</dbReference>
<dbReference type="EMBL" id="KZ303669">
    <property type="protein sequence ID" value="PIA12548.1"/>
    <property type="molecule type" value="Genomic_DNA"/>
</dbReference>
<dbReference type="SUPFAM" id="SSF53098">
    <property type="entry name" value="Ribonuclease H-like"/>
    <property type="match status" value="1"/>
</dbReference>
<proteinExistence type="inferred from homology"/>
<dbReference type="EC" id="2.7.7.7" evidence="2"/>
<name>A0A2G5B0J2_COERN</name>
<sequence>MKEERRKRLISDQLERIKIKQREKEVEKKEAEVEKKEAEIDFYRTEMFRIDESTPSIDTMEITLSEPRIKQSEEYLSFGQDVLKMIEKKEITGYEGRELLDDKLEELKRRMDARRKHEARRNPTTTTRKKVERDYETLKQKGWDKRDFGMDIVFETNTVEGDMYSVIIPAADILAKQVKPLERPQHYCMASIGIMGSERFYTKTSHTPVLTPDGDINEEFYSRLCSKVKALLARAPDYEERNTELVCCNITMTYTISQWENIKKWYPKNNVAFPKYEHFRDFTVFLASNEEISCEQQCCPRRCCKKWDPTKKFEDMIPQKIVLTYIPNQGDIRYVTQFSDLMTDYHEDVSNTDCKNIARIIKWNDHVAVITAMKPVKKRLRIQTRRPIKVNATQENEVFVDIEAFSSTLSGNYTQQVPYLVCWADGDEMNHVSGKDCMEEFVDLLLKKYENRGEITLYAWYGSGYDYQHIYPYLKKKCSYDDTKLRNNSIIYARFDFDQLKLKIHLKDPFLFILTSLDKAAKAFGVLNKGSFPHEAVKDWDDLDKVLEYWVKIRSQTVEEFSGKRMIVNVKNWGELEQIPNYQTVLEKAIEYCTVDVLALQQIWNKFNMLVQENLNITISRQTFTLSQLSMKLMEATLPKNVWLFVPHRDEYEFVKNAIYGGRVIAKNGEYTEPIIYADVVSLYPSAMRLLEHAYGKPRRVRKIDWEKHGIYDVTLTHKEDEEPKKYMEFVTRRIENKLHWNWFKQHRGFYHTYDLLIAKEEGFKIECHKGIEYRQKGYIFNNFIDKLYTLKEKHSNCDCPEQPCPIRMIAKIALNGGGYGKFVQKPIDVETYIVRRDVIAGECEKLKENEDGKIFFGGSLIKKPNFFQLDGEHYDKMVVEGEAEPYYSAQNGVSILSGSRYRLYKLCKKFPGIKVIYSDTDSVFVLASSVDVDKFRQSCGGELGQLDDTIGNTEHGTIYRMLIGGPKMYAYEYIDDHGMPQTSMHCKGVPTSMLTIKQFEHLLDGDTELAYKFAIMKRRIVGVKGMHIEKEITQT</sequence>
<dbReference type="PANTHER" id="PTHR33568:SF3">
    <property type="entry name" value="DNA-DIRECTED DNA POLYMERASE"/>
    <property type="match status" value="1"/>
</dbReference>
<dbReference type="PROSITE" id="PS00116">
    <property type="entry name" value="DNA_POLYMERASE_B"/>
    <property type="match status" value="1"/>
</dbReference>
<feature type="coiled-coil region" evidence="10">
    <location>
        <begin position="14"/>
        <end position="46"/>
    </location>
</feature>
<dbReference type="STRING" id="763665.A0A2G5B0J2"/>
<dbReference type="AlphaFoldDB" id="A0A2G5B0J2"/>
<evidence type="ECO:0000256" key="3">
    <source>
        <dbReference type="ARBA" id="ARBA00014385"/>
    </source>
</evidence>
<dbReference type="Gene3D" id="3.90.1600.10">
    <property type="entry name" value="Palm domain of DNA polymerase"/>
    <property type="match status" value="1"/>
</dbReference>
<dbReference type="InterPro" id="IPR017964">
    <property type="entry name" value="DNA-dir_DNA_pol_B_CS"/>
</dbReference>
<keyword evidence="10" id="KW-0175">Coiled coil</keyword>
<dbReference type="GO" id="GO:0006260">
    <property type="term" value="P:DNA replication"/>
    <property type="evidence" value="ECO:0007669"/>
    <property type="project" value="UniProtKB-KW"/>
</dbReference>
<dbReference type="InterPro" id="IPR023211">
    <property type="entry name" value="DNA_pol_palm_dom_sf"/>
</dbReference>
<dbReference type="InterPro" id="IPR043502">
    <property type="entry name" value="DNA/RNA_pol_sf"/>
</dbReference>
<evidence type="ECO:0000256" key="6">
    <source>
        <dbReference type="ARBA" id="ARBA00022705"/>
    </source>
</evidence>
<evidence type="ECO:0000313" key="14">
    <source>
        <dbReference type="Proteomes" id="UP000242474"/>
    </source>
</evidence>
<feature type="region of interest" description="Disordered" evidence="11">
    <location>
        <begin position="113"/>
        <end position="133"/>
    </location>
</feature>
<keyword evidence="5" id="KW-0548">Nucleotidyltransferase</keyword>
<keyword evidence="6" id="KW-0235">DNA replication</keyword>
<dbReference type="GO" id="GO:0003887">
    <property type="term" value="F:DNA-directed DNA polymerase activity"/>
    <property type="evidence" value="ECO:0007669"/>
    <property type="project" value="UniProtKB-KW"/>
</dbReference>
<dbReference type="PANTHER" id="PTHR33568">
    <property type="entry name" value="DNA POLYMERASE"/>
    <property type="match status" value="1"/>
</dbReference>
<dbReference type="OrthoDB" id="5871067at2759"/>
<evidence type="ECO:0000256" key="2">
    <source>
        <dbReference type="ARBA" id="ARBA00012417"/>
    </source>
</evidence>
<evidence type="ECO:0000256" key="1">
    <source>
        <dbReference type="ARBA" id="ARBA00005755"/>
    </source>
</evidence>
<evidence type="ECO:0000256" key="5">
    <source>
        <dbReference type="ARBA" id="ARBA00022695"/>
    </source>
</evidence>
<dbReference type="Proteomes" id="UP000242474">
    <property type="component" value="Unassembled WGS sequence"/>
</dbReference>
<evidence type="ECO:0000259" key="12">
    <source>
        <dbReference type="Pfam" id="PF03175"/>
    </source>
</evidence>
<evidence type="ECO:0000256" key="11">
    <source>
        <dbReference type="SAM" id="MobiDB-lite"/>
    </source>
</evidence>
<evidence type="ECO:0000256" key="7">
    <source>
        <dbReference type="ARBA" id="ARBA00022932"/>
    </source>
</evidence>
<evidence type="ECO:0000256" key="4">
    <source>
        <dbReference type="ARBA" id="ARBA00022679"/>
    </source>
</evidence>
<comment type="catalytic activity">
    <reaction evidence="9">
        <text>DNA(n) + a 2'-deoxyribonucleoside 5'-triphosphate = DNA(n+1) + diphosphate</text>
        <dbReference type="Rhea" id="RHEA:22508"/>
        <dbReference type="Rhea" id="RHEA-COMP:17339"/>
        <dbReference type="Rhea" id="RHEA-COMP:17340"/>
        <dbReference type="ChEBI" id="CHEBI:33019"/>
        <dbReference type="ChEBI" id="CHEBI:61560"/>
        <dbReference type="ChEBI" id="CHEBI:173112"/>
        <dbReference type="EC" id="2.7.7.7"/>
    </reaction>
</comment>
<evidence type="ECO:0000256" key="10">
    <source>
        <dbReference type="SAM" id="Coils"/>
    </source>
</evidence>
<dbReference type="SUPFAM" id="SSF56672">
    <property type="entry name" value="DNA/RNA polymerases"/>
    <property type="match status" value="1"/>
</dbReference>
<feature type="domain" description="DNA-directed DNA polymerase family B mitochondria/virus" evidence="12">
    <location>
        <begin position="453"/>
        <end position="911"/>
    </location>
</feature>
<accession>A0A2G5B0J2</accession>
<organism evidence="13 14">
    <name type="scientific">Coemansia reversa (strain ATCC 12441 / NRRL 1564)</name>
    <dbReference type="NCBI Taxonomy" id="763665"/>
    <lineage>
        <taxon>Eukaryota</taxon>
        <taxon>Fungi</taxon>
        <taxon>Fungi incertae sedis</taxon>
        <taxon>Zoopagomycota</taxon>
        <taxon>Kickxellomycotina</taxon>
        <taxon>Kickxellomycetes</taxon>
        <taxon>Kickxellales</taxon>
        <taxon>Kickxellaceae</taxon>
        <taxon>Coemansia</taxon>
    </lineage>
</organism>
<comment type="similarity">
    <text evidence="1">Belongs to the DNA polymerase type-B family.</text>
</comment>
<evidence type="ECO:0000313" key="13">
    <source>
        <dbReference type="EMBL" id="PIA12548.1"/>
    </source>
</evidence>
<dbReference type="Gene3D" id="3.30.420.10">
    <property type="entry name" value="Ribonuclease H-like superfamily/Ribonuclease H"/>
    <property type="match status" value="1"/>
</dbReference>
<dbReference type="GO" id="GO:0003677">
    <property type="term" value="F:DNA binding"/>
    <property type="evidence" value="ECO:0007669"/>
    <property type="project" value="UniProtKB-KW"/>
</dbReference>
<evidence type="ECO:0000256" key="8">
    <source>
        <dbReference type="ARBA" id="ARBA00023125"/>
    </source>
</evidence>
<gene>
    <name evidence="13" type="ORF">COEREDRAFT_51958</name>
</gene>
<dbReference type="InterPro" id="IPR012337">
    <property type="entry name" value="RNaseH-like_sf"/>
</dbReference>
<dbReference type="InterPro" id="IPR036397">
    <property type="entry name" value="RNaseH_sf"/>
</dbReference>
<keyword evidence="4" id="KW-0808">Transferase</keyword>
<keyword evidence="14" id="KW-1185">Reference proteome</keyword>
<keyword evidence="7" id="KW-0239">DNA-directed DNA polymerase</keyword>
<dbReference type="Pfam" id="PF03175">
    <property type="entry name" value="DNA_pol_B_2"/>
    <property type="match status" value="1"/>
</dbReference>
<dbReference type="InterPro" id="IPR004868">
    <property type="entry name" value="DNA-dir_DNA_pol_B_mt/vir"/>
</dbReference>
<protein>
    <recommendedName>
        <fullName evidence="3">Probable DNA polymerase</fullName>
        <ecNumber evidence="2">2.7.7.7</ecNumber>
    </recommendedName>
</protein>
<reference evidence="13 14" key="1">
    <citation type="journal article" date="2015" name="Genome Biol. Evol.">
        <title>Phylogenomic analyses indicate that early fungi evolved digesting cell walls of algal ancestors of land plants.</title>
        <authorList>
            <person name="Chang Y."/>
            <person name="Wang S."/>
            <person name="Sekimoto S."/>
            <person name="Aerts A.L."/>
            <person name="Choi C."/>
            <person name="Clum A."/>
            <person name="LaButti K.M."/>
            <person name="Lindquist E.A."/>
            <person name="Yee Ngan C."/>
            <person name="Ohm R.A."/>
            <person name="Salamov A.A."/>
            <person name="Grigoriev I.V."/>
            <person name="Spatafora J.W."/>
            <person name="Berbee M.L."/>
        </authorList>
    </citation>
    <scope>NUCLEOTIDE SEQUENCE [LARGE SCALE GENOMIC DNA]</scope>
    <source>
        <strain evidence="13 14">NRRL 1564</strain>
    </source>
</reference>
<keyword evidence="8" id="KW-0238">DNA-binding</keyword>